<evidence type="ECO:0000313" key="10">
    <source>
        <dbReference type="EMBL" id="MCR0981238.1"/>
    </source>
</evidence>
<accession>A0ABT1WZG9</accession>
<evidence type="ECO:0000313" key="11">
    <source>
        <dbReference type="Proteomes" id="UP001524642"/>
    </source>
</evidence>
<name>A0ABT1WZG9_9PROT</name>
<feature type="transmembrane region" description="Helical" evidence="8">
    <location>
        <begin position="411"/>
        <end position="430"/>
    </location>
</feature>
<protein>
    <submittedName>
        <fullName evidence="10">NADH-quinone oxidoreductase subunit E</fullName>
    </submittedName>
</protein>
<feature type="transmembrane region" description="Helical" evidence="8">
    <location>
        <begin position="208"/>
        <end position="232"/>
    </location>
</feature>
<feature type="transmembrane region" description="Helical" evidence="8">
    <location>
        <begin position="333"/>
        <end position="353"/>
    </location>
</feature>
<evidence type="ECO:0000256" key="3">
    <source>
        <dbReference type="ARBA" id="ARBA00022475"/>
    </source>
</evidence>
<comment type="subcellular location">
    <subcellularLocation>
        <location evidence="1">Cell membrane</location>
        <topology evidence="1">Multi-pass membrane protein</topology>
    </subcellularLocation>
    <subcellularLocation>
        <location evidence="7">Membrane</location>
        <topology evidence="7">Multi-pass membrane protein</topology>
    </subcellularLocation>
</comment>
<feature type="transmembrane region" description="Helical" evidence="8">
    <location>
        <begin position="167"/>
        <end position="188"/>
    </location>
</feature>
<comment type="similarity">
    <text evidence="2">Belongs to the CPA3 antiporters (TC 2.A.63) subunit D family.</text>
</comment>
<dbReference type="PANTHER" id="PTHR42703:SF1">
    <property type="entry name" value="NA(+)_H(+) ANTIPORTER SUBUNIT D1"/>
    <property type="match status" value="1"/>
</dbReference>
<feature type="domain" description="NADH:quinone oxidoreductase/Mrp antiporter transmembrane" evidence="9">
    <location>
        <begin position="131"/>
        <end position="391"/>
    </location>
</feature>
<feature type="transmembrane region" description="Helical" evidence="8">
    <location>
        <begin position="306"/>
        <end position="327"/>
    </location>
</feature>
<reference evidence="10 11" key="1">
    <citation type="submission" date="2022-06" db="EMBL/GenBank/DDBJ databases">
        <title>Roseomonas CN29.</title>
        <authorList>
            <person name="Cheng Y."/>
            <person name="He X."/>
        </authorList>
    </citation>
    <scope>NUCLEOTIDE SEQUENCE [LARGE SCALE GENOMIC DNA]</scope>
    <source>
        <strain evidence="10 11">CN29</strain>
    </source>
</reference>
<evidence type="ECO:0000256" key="8">
    <source>
        <dbReference type="SAM" id="Phobius"/>
    </source>
</evidence>
<feature type="transmembrane region" description="Helical" evidence="8">
    <location>
        <begin position="6"/>
        <end position="23"/>
    </location>
</feature>
<dbReference type="PANTHER" id="PTHR42703">
    <property type="entry name" value="NADH DEHYDROGENASE"/>
    <property type="match status" value="1"/>
</dbReference>
<proteinExistence type="inferred from homology"/>
<keyword evidence="6 8" id="KW-0472">Membrane</keyword>
<evidence type="ECO:0000259" key="9">
    <source>
        <dbReference type="Pfam" id="PF00361"/>
    </source>
</evidence>
<evidence type="ECO:0000256" key="5">
    <source>
        <dbReference type="ARBA" id="ARBA00022989"/>
    </source>
</evidence>
<feature type="transmembrane region" description="Helical" evidence="8">
    <location>
        <begin position="113"/>
        <end position="130"/>
    </location>
</feature>
<feature type="transmembrane region" description="Helical" evidence="8">
    <location>
        <begin position="373"/>
        <end position="391"/>
    </location>
</feature>
<sequence>MSSALPPLAAAGPILVAAILLALGHHLPRRSADIVAVLTALAVVGLGVLMATRTGNGALLHWFGGWSPRDGLPIGIAFQADLAGSAMVALVGLLFAASFVFAWGFFEEVGVQFHVLMLVFMAAMCGFCLTRDLFNLFVWFEVMSVAAFALTAYRLEASALEGALNFTVTNSLGSLMMLAGIGLLYARLGRLDMLALGEEAARAAGDPVIPGAFCLLAAALLIKGATVPFHLWLADAHAVAPSPVSMVFSGAMVAMGVFGLARLTWTIFAPVAEVTAALHAVILWLGAAAAVLGGMLCLGQRHVKRMLAFSTVSHTGILLMGVALLSAEGLAGTLAYLVGHGLVKGALFALAGVLMARLGGIDEIGLRGRGREIWPAGLAFAAGGLLLAGLPVGLMEEGTKLLDAAAGSEPYPWVILAVPIGAGLTGAAVLRATGRIFLGWGEVKGEEEHAPSEDEAEKANRPLPLMLAPVVAMLLLAALLPAHLAAEVAQHAATGMMQPGITPASVSGGEVPQHLPLGLLGLGLALLIAGWHLGRSRLPTLLSEGVEAVSAPVFAGLERLHSGLIGDELAWILAGLALLSLGIWFA</sequence>
<keyword evidence="3" id="KW-1003">Cell membrane</keyword>
<keyword evidence="5 8" id="KW-1133">Transmembrane helix</keyword>
<dbReference type="InterPro" id="IPR003918">
    <property type="entry name" value="NADH_UbQ_OxRdtase"/>
</dbReference>
<feature type="transmembrane region" description="Helical" evidence="8">
    <location>
        <begin position="244"/>
        <end position="265"/>
    </location>
</feature>
<evidence type="ECO:0000256" key="4">
    <source>
        <dbReference type="ARBA" id="ARBA00022692"/>
    </source>
</evidence>
<gene>
    <name evidence="10" type="ORF">NRP21_04145</name>
</gene>
<dbReference type="RefSeq" id="WP_257714915.1">
    <property type="nucleotide sequence ID" value="NZ_JANJOU010000002.1"/>
</dbReference>
<feature type="transmembrane region" description="Helical" evidence="8">
    <location>
        <begin position="277"/>
        <end position="299"/>
    </location>
</feature>
<comment type="caution">
    <text evidence="10">The sequence shown here is derived from an EMBL/GenBank/DDBJ whole genome shotgun (WGS) entry which is preliminary data.</text>
</comment>
<dbReference type="PRINTS" id="PR01437">
    <property type="entry name" value="NUOXDRDTASE4"/>
</dbReference>
<feature type="transmembrane region" description="Helical" evidence="8">
    <location>
        <begin position="83"/>
        <end position="106"/>
    </location>
</feature>
<dbReference type="Pfam" id="PF00361">
    <property type="entry name" value="Proton_antipo_M"/>
    <property type="match status" value="1"/>
</dbReference>
<evidence type="ECO:0000256" key="1">
    <source>
        <dbReference type="ARBA" id="ARBA00004651"/>
    </source>
</evidence>
<dbReference type="InterPro" id="IPR050586">
    <property type="entry name" value="CPA3_Na-H_Antiporter_D"/>
</dbReference>
<dbReference type="InterPro" id="IPR001750">
    <property type="entry name" value="ND/Mrp_TM"/>
</dbReference>
<evidence type="ECO:0000256" key="7">
    <source>
        <dbReference type="RuleBase" id="RU000320"/>
    </source>
</evidence>
<dbReference type="Proteomes" id="UP001524642">
    <property type="component" value="Unassembled WGS sequence"/>
</dbReference>
<feature type="transmembrane region" description="Helical" evidence="8">
    <location>
        <begin position="569"/>
        <end position="585"/>
    </location>
</feature>
<dbReference type="EMBL" id="JANJOU010000002">
    <property type="protein sequence ID" value="MCR0981238.1"/>
    <property type="molecule type" value="Genomic_DNA"/>
</dbReference>
<feature type="transmembrane region" description="Helical" evidence="8">
    <location>
        <begin position="465"/>
        <end position="486"/>
    </location>
</feature>
<evidence type="ECO:0000256" key="6">
    <source>
        <dbReference type="ARBA" id="ARBA00023136"/>
    </source>
</evidence>
<feature type="transmembrane region" description="Helical" evidence="8">
    <location>
        <begin position="35"/>
        <end position="63"/>
    </location>
</feature>
<evidence type="ECO:0000256" key="2">
    <source>
        <dbReference type="ARBA" id="ARBA00005346"/>
    </source>
</evidence>
<keyword evidence="4 7" id="KW-0812">Transmembrane</keyword>
<feature type="transmembrane region" description="Helical" evidence="8">
    <location>
        <begin position="136"/>
        <end position="155"/>
    </location>
</feature>
<keyword evidence="11" id="KW-1185">Reference proteome</keyword>
<organism evidence="10 11">
    <name type="scientific">Roseomonas populi</name>
    <dbReference type="NCBI Taxonomy" id="3121582"/>
    <lineage>
        <taxon>Bacteria</taxon>
        <taxon>Pseudomonadati</taxon>
        <taxon>Pseudomonadota</taxon>
        <taxon>Alphaproteobacteria</taxon>
        <taxon>Acetobacterales</taxon>
        <taxon>Roseomonadaceae</taxon>
        <taxon>Roseomonas</taxon>
    </lineage>
</organism>